<keyword evidence="2" id="KW-1185">Reference proteome</keyword>
<name>A0A1C5H0D0_9ACTN</name>
<dbReference type="EMBL" id="LT607753">
    <property type="protein sequence ID" value="SCG39317.1"/>
    <property type="molecule type" value="Genomic_DNA"/>
</dbReference>
<dbReference type="SUPFAM" id="SSF142906">
    <property type="entry name" value="YjbR-like"/>
    <property type="match status" value="1"/>
</dbReference>
<proteinExistence type="predicted"/>
<dbReference type="Pfam" id="PF04237">
    <property type="entry name" value="YjbR"/>
    <property type="match status" value="1"/>
</dbReference>
<organism evidence="1 2">
    <name type="scientific">Micromonospora coxensis</name>
    <dbReference type="NCBI Taxonomy" id="356852"/>
    <lineage>
        <taxon>Bacteria</taxon>
        <taxon>Bacillati</taxon>
        <taxon>Actinomycetota</taxon>
        <taxon>Actinomycetes</taxon>
        <taxon>Micromonosporales</taxon>
        <taxon>Micromonosporaceae</taxon>
        <taxon>Micromonospora</taxon>
    </lineage>
</organism>
<reference evidence="2" key="1">
    <citation type="submission" date="2016-06" db="EMBL/GenBank/DDBJ databases">
        <authorList>
            <person name="Varghese N."/>
            <person name="Submissions Spin"/>
        </authorList>
    </citation>
    <scope>NUCLEOTIDE SEQUENCE [LARGE SCALE GENOMIC DNA]</scope>
    <source>
        <strain evidence="2">DSM 45161</strain>
    </source>
</reference>
<dbReference type="Proteomes" id="UP000198215">
    <property type="component" value="Chromosome I"/>
</dbReference>
<protein>
    <submittedName>
        <fullName evidence="1">YjbR protein</fullName>
    </submittedName>
</protein>
<accession>A0A1C5H0D0</accession>
<sequence length="145" mass="16136">MSQGRVTVRPMTDPGDVAPDILDRLRPICRDLPESSEEPAWVGVRWRIRRRTFAHVLTVGPDHQMARAAATDEPVCVLTLRAPADEVHALVAGGAPFYRPGWRDDVLGLVLDDTTDWDEVAELLTESYRRMAPRRLAARVALADG</sequence>
<gene>
    <name evidence="1" type="ORF">GA0070614_0621</name>
</gene>
<dbReference type="InterPro" id="IPR058532">
    <property type="entry name" value="YjbR/MT2646/Rv2570-like"/>
</dbReference>
<dbReference type="AlphaFoldDB" id="A0A1C5H0D0"/>
<dbReference type="InterPro" id="IPR038056">
    <property type="entry name" value="YjbR-like_sf"/>
</dbReference>
<dbReference type="Gene3D" id="3.90.1150.30">
    <property type="match status" value="1"/>
</dbReference>
<evidence type="ECO:0000313" key="2">
    <source>
        <dbReference type="Proteomes" id="UP000198215"/>
    </source>
</evidence>
<evidence type="ECO:0000313" key="1">
    <source>
        <dbReference type="EMBL" id="SCG39317.1"/>
    </source>
</evidence>